<evidence type="ECO:0000313" key="1">
    <source>
        <dbReference type="EMBL" id="RVW15372.1"/>
    </source>
</evidence>
<dbReference type="EMBL" id="QGNW01002601">
    <property type="protein sequence ID" value="RVW15372.1"/>
    <property type="molecule type" value="Genomic_DNA"/>
</dbReference>
<dbReference type="Proteomes" id="UP000288805">
    <property type="component" value="Unassembled WGS sequence"/>
</dbReference>
<name>A0A438BWL2_VITVI</name>
<sequence>MGESPPKETTYCLSSEDSRICESIISFPSTFSPYGHAGDDNGRIPFHNKVVTAFAIDKPPKKPQLESYCLCKLLFIQAQLPTCLQFASWGGRTPKRPVEDIAFAVARFFQRGGSFHNYYMV</sequence>
<proteinExistence type="predicted"/>
<accession>A0A438BWL2</accession>
<evidence type="ECO:0000313" key="2">
    <source>
        <dbReference type="Proteomes" id="UP000288805"/>
    </source>
</evidence>
<dbReference type="AlphaFoldDB" id="A0A438BWL2"/>
<organism evidence="1 2">
    <name type="scientific">Vitis vinifera</name>
    <name type="common">Grape</name>
    <dbReference type="NCBI Taxonomy" id="29760"/>
    <lineage>
        <taxon>Eukaryota</taxon>
        <taxon>Viridiplantae</taxon>
        <taxon>Streptophyta</taxon>
        <taxon>Embryophyta</taxon>
        <taxon>Tracheophyta</taxon>
        <taxon>Spermatophyta</taxon>
        <taxon>Magnoliopsida</taxon>
        <taxon>eudicotyledons</taxon>
        <taxon>Gunneridae</taxon>
        <taxon>Pentapetalae</taxon>
        <taxon>rosids</taxon>
        <taxon>Vitales</taxon>
        <taxon>Vitaceae</taxon>
        <taxon>Viteae</taxon>
        <taxon>Vitis</taxon>
    </lineage>
</organism>
<comment type="caution">
    <text evidence="1">The sequence shown here is derived from an EMBL/GenBank/DDBJ whole genome shotgun (WGS) entry which is preliminary data.</text>
</comment>
<protein>
    <submittedName>
        <fullName evidence="1">Uncharacterized protein</fullName>
    </submittedName>
</protein>
<gene>
    <name evidence="1" type="ORF">CK203_082634</name>
</gene>
<reference evidence="1 2" key="1">
    <citation type="journal article" date="2018" name="PLoS Genet.">
        <title>Population sequencing reveals clonal diversity and ancestral inbreeding in the grapevine cultivar Chardonnay.</title>
        <authorList>
            <person name="Roach M.J."/>
            <person name="Johnson D.L."/>
            <person name="Bohlmann J."/>
            <person name="van Vuuren H.J."/>
            <person name="Jones S.J."/>
            <person name="Pretorius I.S."/>
            <person name="Schmidt S.A."/>
            <person name="Borneman A.R."/>
        </authorList>
    </citation>
    <scope>NUCLEOTIDE SEQUENCE [LARGE SCALE GENOMIC DNA]</scope>
    <source>
        <strain evidence="2">cv. Chardonnay</strain>
        <tissue evidence="1">Leaf</tissue>
    </source>
</reference>